<evidence type="ECO:0000313" key="1">
    <source>
        <dbReference type="EMBL" id="VTR92142.1"/>
    </source>
</evidence>
<accession>A0A6P2CYD2</accession>
<dbReference type="KEGG" id="gms:SOIL9_55720"/>
<sequence>MGDFDADLIDVVRAYEQGKIYYQRLRGGWGWFLDAESGKITPPPVIQSDSEIEAFRARIATSPLDPLNHLVLADFLRDRNRELEADFHSGIGQWLQSGVYAANRGSRTCSLRFPLQLPLSLRKNDLLGSKNSFKFHYLNRAGGDLLPRIRTRNGSRELHWQTFTTMEHSFFLSYFLKRYYSLADPTFAERVAA</sequence>
<gene>
    <name evidence="1" type="ORF">SOIL9_55720</name>
</gene>
<organism evidence="1 2">
    <name type="scientific">Gemmata massiliana</name>
    <dbReference type="NCBI Taxonomy" id="1210884"/>
    <lineage>
        <taxon>Bacteria</taxon>
        <taxon>Pseudomonadati</taxon>
        <taxon>Planctomycetota</taxon>
        <taxon>Planctomycetia</taxon>
        <taxon>Gemmatales</taxon>
        <taxon>Gemmataceae</taxon>
        <taxon>Gemmata</taxon>
    </lineage>
</organism>
<dbReference type="AlphaFoldDB" id="A0A6P2CYD2"/>
<reference evidence="1 2" key="1">
    <citation type="submission" date="2019-05" db="EMBL/GenBank/DDBJ databases">
        <authorList>
            <consortium name="Science for Life Laboratories"/>
        </authorList>
    </citation>
    <scope>NUCLEOTIDE SEQUENCE [LARGE SCALE GENOMIC DNA]</scope>
    <source>
        <strain evidence="1">Soil9</strain>
    </source>
</reference>
<protein>
    <submittedName>
        <fullName evidence="1">Uncharacterized protein</fullName>
    </submittedName>
</protein>
<proteinExistence type="predicted"/>
<evidence type="ECO:0000313" key="2">
    <source>
        <dbReference type="Proteomes" id="UP000464178"/>
    </source>
</evidence>
<dbReference type="EMBL" id="LR593886">
    <property type="protein sequence ID" value="VTR92142.1"/>
    <property type="molecule type" value="Genomic_DNA"/>
</dbReference>
<dbReference type="Proteomes" id="UP000464178">
    <property type="component" value="Chromosome"/>
</dbReference>
<keyword evidence="2" id="KW-1185">Reference proteome</keyword>
<dbReference type="RefSeq" id="WP_162667048.1">
    <property type="nucleotide sequence ID" value="NZ_LR593886.1"/>
</dbReference>
<name>A0A6P2CYD2_9BACT</name>